<feature type="compositionally biased region" description="Low complexity" evidence="1">
    <location>
        <begin position="78"/>
        <end position="87"/>
    </location>
</feature>
<comment type="caution">
    <text evidence="2">The sequence shown here is derived from an EMBL/GenBank/DDBJ whole genome shotgun (WGS) entry which is preliminary data.</text>
</comment>
<accession>A0AAN8PKJ6</accession>
<gene>
    <name evidence="2" type="ORF">SNE40_013038</name>
</gene>
<feature type="region of interest" description="Disordered" evidence="1">
    <location>
        <begin position="74"/>
        <end position="115"/>
    </location>
</feature>
<reference evidence="2 3" key="1">
    <citation type="submission" date="2024-01" db="EMBL/GenBank/DDBJ databases">
        <title>The genome of the rayed Mediterranean limpet Patella caerulea (Linnaeus, 1758).</title>
        <authorList>
            <person name="Anh-Thu Weber A."/>
            <person name="Halstead-Nussloch G."/>
        </authorList>
    </citation>
    <scope>NUCLEOTIDE SEQUENCE [LARGE SCALE GENOMIC DNA]</scope>
    <source>
        <strain evidence="2">AATW-2023a</strain>
        <tissue evidence="2">Whole specimen</tissue>
    </source>
</reference>
<protein>
    <submittedName>
        <fullName evidence="2">Uncharacterized protein</fullName>
    </submittedName>
</protein>
<organism evidence="2 3">
    <name type="scientific">Patella caerulea</name>
    <name type="common">Rayed Mediterranean limpet</name>
    <dbReference type="NCBI Taxonomy" id="87958"/>
    <lineage>
        <taxon>Eukaryota</taxon>
        <taxon>Metazoa</taxon>
        <taxon>Spiralia</taxon>
        <taxon>Lophotrochozoa</taxon>
        <taxon>Mollusca</taxon>
        <taxon>Gastropoda</taxon>
        <taxon>Patellogastropoda</taxon>
        <taxon>Patelloidea</taxon>
        <taxon>Patellidae</taxon>
        <taxon>Patella</taxon>
    </lineage>
</organism>
<dbReference type="Proteomes" id="UP001347796">
    <property type="component" value="Unassembled WGS sequence"/>
</dbReference>
<feature type="compositionally biased region" description="Polar residues" evidence="1">
    <location>
        <begin position="102"/>
        <end position="115"/>
    </location>
</feature>
<proteinExistence type="predicted"/>
<evidence type="ECO:0000313" key="3">
    <source>
        <dbReference type="Proteomes" id="UP001347796"/>
    </source>
</evidence>
<evidence type="ECO:0000313" key="2">
    <source>
        <dbReference type="EMBL" id="KAK6178229.1"/>
    </source>
</evidence>
<keyword evidence="3" id="KW-1185">Reference proteome</keyword>
<sequence>MAEANTNEDATRSIINELKVVMSQLNLEMQHEVGKDALGYGPLVIDYVPHQSSYSSCPVLTPSIPVYCPQSIASSQGAISTSTITDATSRKTSRSRNETFYVDNTSSNFQNTNGG</sequence>
<dbReference type="AlphaFoldDB" id="A0AAN8PKJ6"/>
<dbReference type="EMBL" id="JAZGQO010000009">
    <property type="protein sequence ID" value="KAK6178229.1"/>
    <property type="molecule type" value="Genomic_DNA"/>
</dbReference>
<name>A0AAN8PKJ6_PATCE</name>
<evidence type="ECO:0000256" key="1">
    <source>
        <dbReference type="SAM" id="MobiDB-lite"/>
    </source>
</evidence>